<reference evidence="2 3" key="1">
    <citation type="journal article" date="2020" name="Syst. Appl. Microbiol.">
        <title>Alienimonas chondri sp. nov., a novel planctomycete isolated from the biofilm of the red alga Chondrus crispus.</title>
        <authorList>
            <person name="Vitorino I."/>
            <person name="Albuquerque L."/>
            <person name="Wiegand S."/>
            <person name="Kallscheuer N."/>
            <person name="da Costa M.S."/>
            <person name="Lobo-da-Cunha A."/>
            <person name="Jogler C."/>
            <person name="Lage O.M."/>
        </authorList>
    </citation>
    <scope>NUCLEOTIDE SEQUENCE [LARGE SCALE GENOMIC DNA]</scope>
    <source>
        <strain evidence="2 3">LzC2</strain>
    </source>
</reference>
<keyword evidence="1" id="KW-1133">Transmembrane helix</keyword>
<evidence type="ECO:0000256" key="1">
    <source>
        <dbReference type="SAM" id="Phobius"/>
    </source>
</evidence>
<dbReference type="RefSeq" id="WP_171182457.1">
    <property type="nucleotide sequence ID" value="NZ_WTPX01000001.1"/>
</dbReference>
<accession>A0ABX1V6Q0</accession>
<comment type="caution">
    <text evidence="2">The sequence shown here is derived from an EMBL/GenBank/DDBJ whole genome shotgun (WGS) entry which is preliminary data.</text>
</comment>
<keyword evidence="1" id="KW-0812">Transmembrane</keyword>
<evidence type="ECO:0000313" key="3">
    <source>
        <dbReference type="Proteomes" id="UP000609651"/>
    </source>
</evidence>
<proteinExistence type="predicted"/>
<dbReference type="EMBL" id="WTPX01000001">
    <property type="protein sequence ID" value="NNJ23979.1"/>
    <property type="molecule type" value="Genomic_DNA"/>
</dbReference>
<keyword evidence="1" id="KW-0472">Membrane</keyword>
<dbReference type="Proteomes" id="UP000609651">
    <property type="component" value="Unassembled WGS sequence"/>
</dbReference>
<organism evidence="2 3">
    <name type="scientific">Alienimonas chondri</name>
    <dbReference type="NCBI Taxonomy" id="2681879"/>
    <lineage>
        <taxon>Bacteria</taxon>
        <taxon>Pseudomonadati</taxon>
        <taxon>Planctomycetota</taxon>
        <taxon>Planctomycetia</taxon>
        <taxon>Planctomycetales</taxon>
        <taxon>Planctomycetaceae</taxon>
        <taxon>Alienimonas</taxon>
    </lineage>
</organism>
<gene>
    <name evidence="2" type="ORF">LzC2_00260</name>
</gene>
<sequence>MSTARTAPFARPPPKADAVLRACFFAVGLWVLLGGLSLAFVERCSLRLGPDWDGDLPFTSVEDETLWLDPPLWASFAATSLGAVMTLYAAALPWRPHDDEHFDHFNSRGPHGSRGWGRGRWGTPH</sequence>
<evidence type="ECO:0000313" key="2">
    <source>
        <dbReference type="EMBL" id="NNJ23979.1"/>
    </source>
</evidence>
<keyword evidence="3" id="KW-1185">Reference proteome</keyword>
<feature type="transmembrane region" description="Helical" evidence="1">
    <location>
        <begin position="72"/>
        <end position="92"/>
    </location>
</feature>
<protein>
    <submittedName>
        <fullName evidence="2">Uncharacterized protein</fullName>
    </submittedName>
</protein>
<feature type="transmembrane region" description="Helical" evidence="1">
    <location>
        <begin position="20"/>
        <end position="41"/>
    </location>
</feature>
<name>A0ABX1V6Q0_9PLAN</name>